<organism evidence="2 3">
    <name type="scientific">Clitoria ternatea</name>
    <name type="common">Butterfly pea</name>
    <dbReference type="NCBI Taxonomy" id="43366"/>
    <lineage>
        <taxon>Eukaryota</taxon>
        <taxon>Viridiplantae</taxon>
        <taxon>Streptophyta</taxon>
        <taxon>Embryophyta</taxon>
        <taxon>Tracheophyta</taxon>
        <taxon>Spermatophyta</taxon>
        <taxon>Magnoliopsida</taxon>
        <taxon>eudicotyledons</taxon>
        <taxon>Gunneridae</taxon>
        <taxon>Pentapetalae</taxon>
        <taxon>rosids</taxon>
        <taxon>fabids</taxon>
        <taxon>Fabales</taxon>
        <taxon>Fabaceae</taxon>
        <taxon>Papilionoideae</taxon>
        <taxon>50 kb inversion clade</taxon>
        <taxon>NPAAA clade</taxon>
        <taxon>indigoferoid/millettioid clade</taxon>
        <taxon>Phaseoleae</taxon>
        <taxon>Clitoria</taxon>
    </lineage>
</organism>
<gene>
    <name evidence="2" type="ORF">RJT34_30122</name>
</gene>
<accession>A0AAN9EZG9</accession>
<proteinExistence type="predicted"/>
<comment type="caution">
    <text evidence="2">The sequence shown here is derived from an EMBL/GenBank/DDBJ whole genome shotgun (WGS) entry which is preliminary data.</text>
</comment>
<dbReference type="EMBL" id="JAYKXN010000008">
    <property type="protein sequence ID" value="KAK7262548.1"/>
    <property type="molecule type" value="Genomic_DNA"/>
</dbReference>
<evidence type="ECO:0000313" key="3">
    <source>
        <dbReference type="Proteomes" id="UP001359559"/>
    </source>
</evidence>
<sequence>MSGWESAGLSASAWAALAVHQGTRLGGGRRKEGDRSPVVRAVRGAGSGSSMSGQENEKLVKVARGGKMR</sequence>
<feature type="region of interest" description="Disordered" evidence="1">
    <location>
        <begin position="42"/>
        <end position="69"/>
    </location>
</feature>
<reference evidence="2 3" key="1">
    <citation type="submission" date="2024-01" db="EMBL/GenBank/DDBJ databases">
        <title>The genomes of 5 underutilized Papilionoideae crops provide insights into root nodulation and disease resistance.</title>
        <authorList>
            <person name="Yuan L."/>
        </authorList>
    </citation>
    <scope>NUCLEOTIDE SEQUENCE [LARGE SCALE GENOMIC DNA]</scope>
    <source>
        <strain evidence="2">LY-2023</strain>
        <tissue evidence="2">Leaf</tissue>
    </source>
</reference>
<protein>
    <submittedName>
        <fullName evidence="2">Uncharacterized protein</fullName>
    </submittedName>
</protein>
<name>A0AAN9EZG9_CLITE</name>
<dbReference type="Proteomes" id="UP001359559">
    <property type="component" value="Unassembled WGS sequence"/>
</dbReference>
<dbReference type="AlphaFoldDB" id="A0AAN9EZG9"/>
<evidence type="ECO:0000313" key="2">
    <source>
        <dbReference type="EMBL" id="KAK7262548.1"/>
    </source>
</evidence>
<evidence type="ECO:0000256" key="1">
    <source>
        <dbReference type="SAM" id="MobiDB-lite"/>
    </source>
</evidence>
<keyword evidence="3" id="KW-1185">Reference proteome</keyword>